<evidence type="ECO:0000313" key="1">
    <source>
        <dbReference type="EMBL" id="CAX16993.1"/>
    </source>
</evidence>
<reference evidence="2" key="1">
    <citation type="journal article" date="2009" name="PLoS ONE">
        <title>Methylobacterium genome sequences: a reference blueprint to investigate microbial metabolism of C1 compounds from natural and industrial sources.</title>
        <authorList>
            <person name="Vuilleumier S."/>
            <person name="Chistoserdova L."/>
            <person name="Lee M.-C."/>
            <person name="Bringel F."/>
            <person name="Lajus A."/>
            <person name="Zhou Y."/>
            <person name="Gourion B."/>
            <person name="Barbe V."/>
            <person name="Chang J."/>
            <person name="Cruveiller S."/>
            <person name="Dossat C."/>
            <person name="Gillett W."/>
            <person name="Gruffaz C."/>
            <person name="Haugen E."/>
            <person name="Hourcade E."/>
            <person name="Levy R."/>
            <person name="Mangenot S."/>
            <person name="Muller E."/>
            <person name="Nadalig T."/>
            <person name="Pagni M."/>
            <person name="Penny C."/>
            <person name="Peyraud R."/>
            <person name="Robinson D.G."/>
            <person name="Roche D."/>
            <person name="Rouy Z."/>
            <person name="Saenampechek C."/>
            <person name="Salvignol G."/>
            <person name="Vallenet D."/>
            <person name="Wu Z."/>
            <person name="Marx C.J."/>
            <person name="Vorholt J.A."/>
            <person name="Olson M.V."/>
            <person name="Kaul R."/>
            <person name="Weissenbach J."/>
            <person name="Medigue C."/>
            <person name="Lidstrom M.E."/>
        </authorList>
    </citation>
    <scope>NUCLEOTIDE SEQUENCE [LARGE SCALE GENOMIC DNA]</scope>
    <source>
        <strain evidence="2">DSM 6343 / CIP 106787 / DM4</strain>
        <plasmid evidence="2">p1METDI</plasmid>
    </source>
</reference>
<sequence>MKVANQPNRSLYIELARTNSAELATKAFDFDAQIDAALAQLVTLYALDARPMEGQP</sequence>
<gene>
    <name evidence="1" type="ORF">METD_P1METDI0001</name>
</gene>
<proteinExistence type="predicted"/>
<dbReference type="EMBL" id="FP103043">
    <property type="protein sequence ID" value="CAX16993.1"/>
    <property type="molecule type" value="Genomic_DNA"/>
</dbReference>
<dbReference type="KEGG" id="mdi:p1METDI0001"/>
<accession>C7CMW4</accession>
<dbReference type="Proteomes" id="UP000008070">
    <property type="component" value="Plasmid p1METDI"/>
</dbReference>
<evidence type="ECO:0000313" key="2">
    <source>
        <dbReference type="Proteomes" id="UP000008070"/>
    </source>
</evidence>
<organism evidence="1 2">
    <name type="scientific">Methylorubrum extorquens (strain DSM 6343 / CIP 106787 / DM4)</name>
    <name type="common">Methylobacterium extorquens</name>
    <dbReference type="NCBI Taxonomy" id="661410"/>
    <lineage>
        <taxon>Bacteria</taxon>
        <taxon>Pseudomonadati</taxon>
        <taxon>Pseudomonadota</taxon>
        <taxon>Alphaproteobacteria</taxon>
        <taxon>Hyphomicrobiales</taxon>
        <taxon>Methylobacteriaceae</taxon>
        <taxon>Methylorubrum</taxon>
    </lineage>
</organism>
<dbReference type="HOGENOM" id="CLU_3009101_0_0_5"/>
<keyword evidence="1" id="KW-0614">Plasmid</keyword>
<protein>
    <submittedName>
        <fullName evidence="1">Uncharacterized protein</fullName>
    </submittedName>
</protein>
<dbReference type="AlphaFoldDB" id="C7CMW4"/>
<name>C7CMW4_METED</name>
<geneLocation type="plasmid" evidence="1 2">
    <name>p1METDI</name>
</geneLocation>